<gene>
    <name evidence="7" type="ORF">MNB_SV-8-1261</name>
</gene>
<dbReference type="GO" id="GO:0004803">
    <property type="term" value="F:transposase activity"/>
    <property type="evidence" value="ECO:0007669"/>
    <property type="project" value="InterPro"/>
</dbReference>
<evidence type="ECO:0000313" key="7">
    <source>
        <dbReference type="EMBL" id="SFV50011.1"/>
    </source>
</evidence>
<dbReference type="Pfam" id="PF05598">
    <property type="entry name" value="DUF772"/>
    <property type="match status" value="1"/>
</dbReference>
<reference evidence="7" key="1">
    <citation type="submission" date="2016-10" db="EMBL/GenBank/DDBJ databases">
        <authorList>
            <person name="de Groot N.N."/>
        </authorList>
    </citation>
    <scope>NUCLEOTIDE SEQUENCE</scope>
</reference>
<evidence type="ECO:0000259" key="6">
    <source>
        <dbReference type="Pfam" id="PF05598"/>
    </source>
</evidence>
<evidence type="ECO:0000256" key="4">
    <source>
        <dbReference type="SAM" id="MobiDB-lite"/>
    </source>
</evidence>
<evidence type="ECO:0000259" key="5">
    <source>
        <dbReference type="Pfam" id="PF01609"/>
    </source>
</evidence>
<dbReference type="InterPro" id="IPR008490">
    <property type="entry name" value="Transposase_InsH_N"/>
</dbReference>
<dbReference type="GO" id="GO:0006313">
    <property type="term" value="P:DNA transposition"/>
    <property type="evidence" value="ECO:0007669"/>
    <property type="project" value="InterPro"/>
</dbReference>
<dbReference type="NCBIfam" id="NF033581">
    <property type="entry name" value="transpos_IS5_4"/>
    <property type="match status" value="1"/>
</dbReference>
<protein>
    <submittedName>
        <fullName evidence="7">Mobile element protein</fullName>
    </submittedName>
</protein>
<dbReference type="Pfam" id="PF01609">
    <property type="entry name" value="DDE_Tnp_1"/>
    <property type="match status" value="1"/>
</dbReference>
<accession>A0A1W1B8X4</accession>
<keyword evidence="2" id="KW-0238">DNA-binding</keyword>
<organism evidence="7">
    <name type="scientific">hydrothermal vent metagenome</name>
    <dbReference type="NCBI Taxonomy" id="652676"/>
    <lineage>
        <taxon>unclassified sequences</taxon>
        <taxon>metagenomes</taxon>
        <taxon>ecological metagenomes</taxon>
    </lineage>
</organism>
<evidence type="ECO:0000256" key="2">
    <source>
        <dbReference type="ARBA" id="ARBA00023125"/>
    </source>
</evidence>
<dbReference type="InterPro" id="IPR047959">
    <property type="entry name" value="Transpos_IS5"/>
</dbReference>
<dbReference type="InterPro" id="IPR002559">
    <property type="entry name" value="Transposase_11"/>
</dbReference>
<evidence type="ECO:0000256" key="3">
    <source>
        <dbReference type="ARBA" id="ARBA00023172"/>
    </source>
</evidence>
<feature type="region of interest" description="Disordered" evidence="4">
    <location>
        <begin position="142"/>
        <end position="174"/>
    </location>
</feature>
<feature type="domain" description="Transposase InsH N-terminal" evidence="6">
    <location>
        <begin position="9"/>
        <end position="105"/>
    </location>
</feature>
<sequence length="350" mass="40754">MSFSAPYVEKRTRKRVFLRQMDKLLNWIELEKEINKAYKRGKSVDGRPSYPGLLLFKMQLLQIWYGLSDPAVEDFVNDSLSAMQFCGLQLEEDVPDHSTLSRFRKELVEKKAYDRLLRKINRQLKDKGIMIKSGKAMVDASLTDSPFRPKGKTEYHIATDRKEDDRDENDKQQEEIQHKLIKKEKPGVDSEGRWVKKGGKLHYGYKKQVATDENGMVEAVHTTTANEHDSKGLKTVLEKVPKEKKQEVFTDKGYKVPDNDTYLKKQNIKNRIQHKAYRNKPLTKWEKEFNKLISKQRYVVERTFGGMVRWFGAGRARYKGMARVHGQHVMEAIAYNLKRSPGLLAVRCAQ</sequence>
<feature type="domain" description="Transposase IS4-like" evidence="5">
    <location>
        <begin position="185"/>
        <end position="337"/>
    </location>
</feature>
<dbReference type="GO" id="GO:0003677">
    <property type="term" value="F:DNA binding"/>
    <property type="evidence" value="ECO:0007669"/>
    <property type="project" value="UniProtKB-KW"/>
</dbReference>
<name>A0A1W1B8X4_9ZZZZ</name>
<comment type="function">
    <text evidence="1">Involved in the transposition of the insertion sequence IS5.</text>
</comment>
<dbReference type="PANTHER" id="PTHR35604">
    <property type="entry name" value="TRANSPOSASE INSH FOR INSERTION SEQUENCE ELEMENT IS5A-RELATED"/>
    <property type="match status" value="1"/>
</dbReference>
<feature type="compositionally biased region" description="Basic and acidic residues" evidence="4">
    <location>
        <begin position="151"/>
        <end position="174"/>
    </location>
</feature>
<proteinExistence type="predicted"/>
<dbReference type="PANTHER" id="PTHR35604:SF2">
    <property type="entry name" value="TRANSPOSASE INSH FOR INSERTION SEQUENCE ELEMENT IS5A-RELATED"/>
    <property type="match status" value="1"/>
</dbReference>
<keyword evidence="3" id="KW-0233">DNA recombination</keyword>
<evidence type="ECO:0000256" key="1">
    <source>
        <dbReference type="ARBA" id="ARBA00003544"/>
    </source>
</evidence>
<dbReference type="AlphaFoldDB" id="A0A1W1B8X4"/>
<dbReference type="EMBL" id="FPHD01000004">
    <property type="protein sequence ID" value="SFV50011.1"/>
    <property type="molecule type" value="Genomic_DNA"/>
</dbReference>